<dbReference type="SUPFAM" id="SSF56801">
    <property type="entry name" value="Acetyl-CoA synthetase-like"/>
    <property type="match status" value="1"/>
</dbReference>
<evidence type="ECO:0000256" key="1">
    <source>
        <dbReference type="ARBA" id="ARBA00006432"/>
    </source>
</evidence>
<evidence type="ECO:0000259" key="3">
    <source>
        <dbReference type="Pfam" id="PF16177"/>
    </source>
</evidence>
<dbReference type="PANTHER" id="PTHR24095">
    <property type="entry name" value="ACETYL-COENZYME A SYNTHETASE"/>
    <property type="match status" value="1"/>
</dbReference>
<feature type="domain" description="AMP-dependent synthetase/ligase" evidence="2">
    <location>
        <begin position="93"/>
        <end position="191"/>
    </location>
</feature>
<dbReference type="Gene3D" id="3.40.50.12780">
    <property type="entry name" value="N-terminal domain of ligase-like"/>
    <property type="match status" value="1"/>
</dbReference>
<dbReference type="GO" id="GO:0006085">
    <property type="term" value="P:acetyl-CoA biosynthetic process"/>
    <property type="evidence" value="ECO:0007669"/>
    <property type="project" value="TreeGrafter"/>
</dbReference>
<proteinExistence type="inferred from homology"/>
<dbReference type="RefSeq" id="WP_144859432.1">
    <property type="nucleotide sequence ID" value="NZ_VMTR01000199.1"/>
</dbReference>
<dbReference type="InterPro" id="IPR042099">
    <property type="entry name" value="ANL_N_sf"/>
</dbReference>
<dbReference type="InterPro" id="IPR032387">
    <property type="entry name" value="ACAS_N"/>
</dbReference>
<evidence type="ECO:0000313" key="4">
    <source>
        <dbReference type="EMBL" id="TVT92077.1"/>
    </source>
</evidence>
<reference evidence="4 5" key="1">
    <citation type="submission" date="2019-07" db="EMBL/GenBank/DDBJ databases">
        <title>Draft genome sequence of Haloferax volcanii SS0101, isolated from salt farm in Samut Sakhon, Thailand.</title>
        <authorList>
            <person name="Wanthongcharoen S."/>
            <person name="Yamprayoonswat W."/>
            <person name="Ruangsuj P."/>
            <person name="Thongpramul N."/>
            <person name="Jumpathong W."/>
            <person name="Sittihan S."/>
            <person name="Kanjanavas P."/>
            <person name="Yasawong M."/>
        </authorList>
    </citation>
    <scope>NUCLEOTIDE SEQUENCE [LARGE SCALE GENOMIC DNA]</scope>
    <source>
        <strain evidence="4 5">SS0101</strain>
    </source>
</reference>
<dbReference type="EMBL" id="VMTR01000199">
    <property type="protein sequence ID" value="TVT92077.1"/>
    <property type="molecule type" value="Genomic_DNA"/>
</dbReference>
<comment type="similarity">
    <text evidence="1">Belongs to the ATP-dependent AMP-binding enzyme family.</text>
</comment>
<name>A0A558G2S7_HALVO</name>
<organism evidence="4 5">
    <name type="scientific">Haloferax volcanii</name>
    <name type="common">Halobacterium volcanii</name>
    <dbReference type="NCBI Taxonomy" id="2246"/>
    <lineage>
        <taxon>Archaea</taxon>
        <taxon>Methanobacteriati</taxon>
        <taxon>Methanobacteriota</taxon>
        <taxon>Stenosarchaea group</taxon>
        <taxon>Halobacteria</taxon>
        <taxon>Halobacteriales</taxon>
        <taxon>Haloferacaceae</taxon>
        <taxon>Haloferax</taxon>
    </lineage>
</organism>
<evidence type="ECO:0000259" key="2">
    <source>
        <dbReference type="Pfam" id="PF00501"/>
    </source>
</evidence>
<dbReference type="Pfam" id="PF16177">
    <property type="entry name" value="ACAS_N"/>
    <property type="match status" value="1"/>
</dbReference>
<feature type="non-terminal residue" evidence="4">
    <location>
        <position position="204"/>
    </location>
</feature>
<feature type="domain" description="Acetyl-coenzyme A synthetase N-terminal" evidence="3">
    <location>
        <begin position="34"/>
        <end position="86"/>
    </location>
</feature>
<dbReference type="PANTHER" id="PTHR24095:SF14">
    <property type="entry name" value="ACETYL-COENZYME A SYNTHETASE 1"/>
    <property type="match status" value="1"/>
</dbReference>
<dbReference type="AlphaFoldDB" id="A0A558G2S7"/>
<dbReference type="Proteomes" id="UP000320212">
    <property type="component" value="Unassembled WGS sequence"/>
</dbReference>
<comment type="caution">
    <text evidence="4">The sequence shown here is derived from an EMBL/GenBank/DDBJ whole genome shotgun (WGS) entry which is preliminary data.</text>
</comment>
<gene>
    <name evidence="4" type="ORF">FQA18_17230</name>
</gene>
<dbReference type="GO" id="GO:0003987">
    <property type="term" value="F:acetate-CoA ligase activity"/>
    <property type="evidence" value="ECO:0007669"/>
    <property type="project" value="TreeGrafter"/>
</dbReference>
<protein>
    <submittedName>
        <fullName evidence="4">AMP-binding protein</fullName>
    </submittedName>
</protein>
<dbReference type="InterPro" id="IPR000873">
    <property type="entry name" value="AMP-dep_synth/lig_dom"/>
</dbReference>
<accession>A0A558G2S7</accession>
<evidence type="ECO:0000313" key="5">
    <source>
        <dbReference type="Proteomes" id="UP000320212"/>
    </source>
</evidence>
<sequence length="204" mass="23346">MADGDTELEARLVEQEEFEPSEEFVAQANVSDPAVYDEFEENWPDCWERAAEMLDWDEEYDEVLDDSNPPFYEWFTGGKLNVSYNCVDRHVENGDKNRVAIKWEGEHGETRTYTYQDLYREVNEFAAALRDLGVEEDDVVTLYMPMIPELPIAMLACARIGAPHSVVFGGFSADALATRMNSADSRFLVTCDGYYRRGDPLDHL</sequence>
<dbReference type="Pfam" id="PF00501">
    <property type="entry name" value="AMP-binding"/>
    <property type="match status" value="1"/>
</dbReference>